<keyword evidence="4" id="KW-0788">Thiol protease</keyword>
<proteinExistence type="inferred from homology"/>
<dbReference type="Proteomes" id="UP000430670">
    <property type="component" value="Unassembled WGS sequence"/>
</dbReference>
<dbReference type="InterPro" id="IPR036764">
    <property type="entry name" value="Peptidase_Prp_sf"/>
</dbReference>
<sequence length="115" mass="12416">MVKVKVYVDDNGRILGFEATGHAGAAPHGQDVVCAGVSALTLTAVNGLEHFLGDKALEVDAPGPGNLRCMLMDPLMTDDARTAQIILETMVLGLEKTAETYPRYLKMEKRRCLPC</sequence>
<dbReference type="RefSeq" id="WP_155475124.1">
    <property type="nucleotide sequence ID" value="NZ_WNKU01000002.1"/>
</dbReference>
<evidence type="ECO:0000256" key="4">
    <source>
        <dbReference type="ARBA" id="ARBA00022807"/>
    </source>
</evidence>
<organism evidence="7 8">
    <name type="scientific">Heliobacterium mobile</name>
    <name type="common">Heliobacillus mobilis</name>
    <dbReference type="NCBI Taxonomy" id="28064"/>
    <lineage>
        <taxon>Bacteria</taxon>
        <taxon>Bacillati</taxon>
        <taxon>Bacillota</taxon>
        <taxon>Clostridia</taxon>
        <taxon>Eubacteriales</taxon>
        <taxon>Heliobacteriaceae</taxon>
        <taxon>Heliobacterium</taxon>
    </lineage>
</organism>
<dbReference type="GO" id="GO:0006508">
    <property type="term" value="P:proteolysis"/>
    <property type="evidence" value="ECO:0007669"/>
    <property type="project" value="UniProtKB-KW"/>
</dbReference>
<comment type="caution">
    <text evidence="7">The sequence shown here is derived from an EMBL/GenBank/DDBJ whole genome shotgun (WGS) entry which is preliminary data.</text>
</comment>
<evidence type="ECO:0000256" key="5">
    <source>
        <dbReference type="ARBA" id="ARBA00044503"/>
    </source>
</evidence>
<reference evidence="7 8" key="1">
    <citation type="submission" date="2019-11" db="EMBL/GenBank/DDBJ databases">
        <title>Whole-genome sequence of a the green, strictly anaerobic photosynthetic bacterium Heliobacillus mobilis DSM 6151.</title>
        <authorList>
            <person name="Kyndt J.A."/>
            <person name="Meyer T.E."/>
        </authorList>
    </citation>
    <scope>NUCLEOTIDE SEQUENCE [LARGE SCALE GENOMIC DNA]</scope>
    <source>
        <strain evidence="7 8">DSM 6151</strain>
    </source>
</reference>
<protein>
    <recommendedName>
        <fullName evidence="6">Ribosomal processing cysteine protease Prp</fullName>
    </recommendedName>
</protein>
<dbReference type="EMBL" id="WNKU01000002">
    <property type="protein sequence ID" value="MTV48029.1"/>
    <property type="molecule type" value="Genomic_DNA"/>
</dbReference>
<evidence type="ECO:0000256" key="6">
    <source>
        <dbReference type="ARBA" id="ARBA00044538"/>
    </source>
</evidence>
<dbReference type="PANTHER" id="PTHR39178">
    <property type="entry name" value="HYPOTHETICAL RIBOSOME-ASSOCIATED PROTEIN"/>
    <property type="match status" value="1"/>
</dbReference>
<gene>
    <name evidence="7" type="ORF">GJ688_03420</name>
</gene>
<comment type="similarity">
    <text evidence="5">Belongs to the Prp family.</text>
</comment>
<dbReference type="Gene3D" id="3.30.70.1490">
    <property type="entry name" value="Cysteine protease Prp"/>
    <property type="match status" value="1"/>
</dbReference>
<dbReference type="PANTHER" id="PTHR39178:SF1">
    <property type="entry name" value="RIBOSOMAL-PROCESSING CYSTEINE PROTEASE PRP"/>
    <property type="match status" value="1"/>
</dbReference>
<keyword evidence="3" id="KW-0378">Hydrolase</keyword>
<dbReference type="AlphaFoldDB" id="A0A6I3SGR8"/>
<dbReference type="GO" id="GO:0008234">
    <property type="term" value="F:cysteine-type peptidase activity"/>
    <property type="evidence" value="ECO:0007669"/>
    <property type="project" value="UniProtKB-KW"/>
</dbReference>
<keyword evidence="1" id="KW-0690">Ribosome biogenesis</keyword>
<evidence type="ECO:0000313" key="7">
    <source>
        <dbReference type="EMBL" id="MTV48029.1"/>
    </source>
</evidence>
<evidence type="ECO:0000256" key="2">
    <source>
        <dbReference type="ARBA" id="ARBA00022670"/>
    </source>
</evidence>
<dbReference type="GO" id="GO:0042254">
    <property type="term" value="P:ribosome biogenesis"/>
    <property type="evidence" value="ECO:0007669"/>
    <property type="project" value="UniProtKB-KW"/>
</dbReference>
<keyword evidence="2 7" id="KW-0645">Protease</keyword>
<dbReference type="Pfam" id="PF04327">
    <property type="entry name" value="Peptidase_Prp"/>
    <property type="match status" value="1"/>
</dbReference>
<dbReference type="OrthoDB" id="48998at2"/>
<dbReference type="InterPro" id="IPR007422">
    <property type="entry name" value="Peptidase_Prp"/>
</dbReference>
<evidence type="ECO:0000256" key="1">
    <source>
        <dbReference type="ARBA" id="ARBA00022517"/>
    </source>
</evidence>
<name>A0A6I3SGR8_HELMO</name>
<keyword evidence="8" id="KW-1185">Reference proteome</keyword>
<evidence type="ECO:0000256" key="3">
    <source>
        <dbReference type="ARBA" id="ARBA00022801"/>
    </source>
</evidence>
<evidence type="ECO:0000313" key="8">
    <source>
        <dbReference type="Proteomes" id="UP000430670"/>
    </source>
</evidence>
<dbReference type="SUPFAM" id="SSF118010">
    <property type="entry name" value="TM1457-like"/>
    <property type="match status" value="1"/>
</dbReference>
<dbReference type="CDD" id="cd16332">
    <property type="entry name" value="Prp-like"/>
    <property type="match status" value="1"/>
</dbReference>
<accession>A0A6I3SGR8</accession>